<dbReference type="AlphaFoldDB" id="A0A840Y998"/>
<feature type="transmembrane region" description="Helical" evidence="1">
    <location>
        <begin position="179"/>
        <end position="201"/>
    </location>
</feature>
<evidence type="ECO:0000313" key="2">
    <source>
        <dbReference type="EMBL" id="MBB5692947.1"/>
    </source>
</evidence>
<dbReference type="RefSeq" id="WP_184514436.1">
    <property type="nucleotide sequence ID" value="NZ_JACIJD010000003.1"/>
</dbReference>
<feature type="transmembrane region" description="Helical" evidence="1">
    <location>
        <begin position="255"/>
        <end position="277"/>
    </location>
</feature>
<sequence length="362" mass="36481">MSTGLLALLDDVAAIAKVSAASLDDVAAQAARAGTKAVGVVIDDAAVTPNYVVGFAASRELPIVWKIALGSVRNKLVFLLPVALLLSVFAPGAITPLLMLGGAFLCYEGAEKVWHALHPHAAEAHEAATGAAPGAAFRDPCRLEEERVRGAIKTDFILSAEIMALTLATLPDSSLPAQAVILALVGLALTALVYGGVALIVKADDAGVSLASNRRPASTLLGLRAAPPGPQGGADRALFSLTRLLGRGLVTGMPVLLRVLSVVGTAAMLWVGGGIVLHGLEGFGLAAPGHLVHHLAVEAAALVPALAGAVEWLVGAALSGLAGLALGAVLIPLVGYVGAPLIRGAKALFGRGREARHGEAAP</sequence>
<name>A0A840Y998_9PROT</name>
<accession>A0A840Y998</accession>
<reference evidence="2 3" key="1">
    <citation type="submission" date="2020-08" db="EMBL/GenBank/DDBJ databases">
        <title>Genomic Encyclopedia of Type Strains, Phase IV (KMG-IV): sequencing the most valuable type-strain genomes for metagenomic binning, comparative biology and taxonomic classification.</title>
        <authorList>
            <person name="Goeker M."/>
        </authorList>
    </citation>
    <scope>NUCLEOTIDE SEQUENCE [LARGE SCALE GENOMIC DNA]</scope>
    <source>
        <strain evidence="2 3">DSM 25622</strain>
    </source>
</reference>
<protein>
    <recommendedName>
        <fullName evidence="4">ABC transporter</fullName>
    </recommendedName>
</protein>
<evidence type="ECO:0000256" key="1">
    <source>
        <dbReference type="SAM" id="Phobius"/>
    </source>
</evidence>
<proteinExistence type="predicted"/>
<dbReference type="PANTHER" id="PTHR30503:SF3">
    <property type="entry name" value="INNER MEMBRANE PROTEIN YEDI"/>
    <property type="match status" value="1"/>
</dbReference>
<feature type="transmembrane region" description="Helical" evidence="1">
    <location>
        <begin position="312"/>
        <end position="337"/>
    </location>
</feature>
<feature type="transmembrane region" description="Helical" evidence="1">
    <location>
        <begin position="76"/>
        <end position="94"/>
    </location>
</feature>
<evidence type="ECO:0008006" key="4">
    <source>
        <dbReference type="Google" id="ProtNLM"/>
    </source>
</evidence>
<dbReference type="Proteomes" id="UP000580654">
    <property type="component" value="Unassembled WGS sequence"/>
</dbReference>
<keyword evidence="1" id="KW-1133">Transmembrane helix</keyword>
<dbReference type="EMBL" id="JACIJD010000003">
    <property type="protein sequence ID" value="MBB5692947.1"/>
    <property type="molecule type" value="Genomic_DNA"/>
</dbReference>
<keyword evidence="1" id="KW-0812">Transmembrane</keyword>
<dbReference type="PIRSF" id="PIRSF016660">
    <property type="entry name" value="YedI"/>
    <property type="match status" value="1"/>
</dbReference>
<comment type="caution">
    <text evidence="2">The sequence shown here is derived from an EMBL/GenBank/DDBJ whole genome shotgun (WGS) entry which is preliminary data.</text>
</comment>
<evidence type="ECO:0000313" key="3">
    <source>
        <dbReference type="Proteomes" id="UP000580654"/>
    </source>
</evidence>
<gene>
    <name evidence="2" type="ORF">FHS87_000966</name>
</gene>
<dbReference type="GO" id="GO:0005886">
    <property type="term" value="C:plasma membrane"/>
    <property type="evidence" value="ECO:0007669"/>
    <property type="project" value="TreeGrafter"/>
</dbReference>
<dbReference type="InterPro" id="IPR008526">
    <property type="entry name" value="YedI"/>
</dbReference>
<keyword evidence="1" id="KW-0472">Membrane</keyword>
<dbReference type="PANTHER" id="PTHR30503">
    <property type="entry name" value="INNER MEMBRANE PROTEIN YEDI"/>
    <property type="match status" value="1"/>
</dbReference>
<organism evidence="2 3">
    <name type="scientific">Muricoccus pecuniae</name>
    <dbReference type="NCBI Taxonomy" id="693023"/>
    <lineage>
        <taxon>Bacteria</taxon>
        <taxon>Pseudomonadati</taxon>
        <taxon>Pseudomonadota</taxon>
        <taxon>Alphaproteobacteria</taxon>
        <taxon>Acetobacterales</taxon>
        <taxon>Roseomonadaceae</taxon>
        <taxon>Muricoccus</taxon>
    </lineage>
</organism>
<keyword evidence="3" id="KW-1185">Reference proteome</keyword>
<dbReference type="Pfam" id="PF05661">
    <property type="entry name" value="DUF808"/>
    <property type="match status" value="1"/>
</dbReference>